<dbReference type="GO" id="GO:0051596">
    <property type="term" value="P:methylglyoxal catabolic process"/>
    <property type="evidence" value="ECO:0007669"/>
    <property type="project" value="TreeGrafter"/>
</dbReference>
<feature type="domain" description="NADP-dependent oxidoreductase" evidence="4">
    <location>
        <begin position="26"/>
        <end position="329"/>
    </location>
</feature>
<dbReference type="Proteomes" id="UP000196536">
    <property type="component" value="Unassembled WGS sequence"/>
</dbReference>
<name>A0A1Z9Z062_9GAMM</name>
<accession>A0A1Z9Z062</accession>
<comment type="caution">
    <text evidence="5">The sequence shown here is derived from an EMBL/GenBank/DDBJ whole genome shotgun (WGS) entry which is preliminary data.</text>
</comment>
<evidence type="ECO:0000313" key="5">
    <source>
        <dbReference type="EMBL" id="OUY07848.1"/>
    </source>
</evidence>
<dbReference type="EMBL" id="NEXX01000002">
    <property type="protein sequence ID" value="OUY07848.1"/>
    <property type="molecule type" value="Genomic_DNA"/>
</dbReference>
<protein>
    <submittedName>
        <fullName evidence="5">L-glyceraldehyde 3-phosphate reductase</fullName>
    </submittedName>
</protein>
<organism evidence="5 6">
    <name type="scientific">Acinetobacter populi</name>
    <dbReference type="NCBI Taxonomy" id="1582270"/>
    <lineage>
        <taxon>Bacteria</taxon>
        <taxon>Pseudomonadati</taxon>
        <taxon>Pseudomonadota</taxon>
        <taxon>Gammaproteobacteria</taxon>
        <taxon>Moraxellales</taxon>
        <taxon>Moraxellaceae</taxon>
        <taxon>Acinetobacter</taxon>
    </lineage>
</organism>
<proteinExistence type="inferred from homology"/>
<gene>
    <name evidence="5" type="ORF">CAP51_08990</name>
</gene>
<dbReference type="Pfam" id="PF00248">
    <property type="entry name" value="Aldo_ket_red"/>
    <property type="match status" value="1"/>
</dbReference>
<evidence type="ECO:0000313" key="6">
    <source>
        <dbReference type="Proteomes" id="UP000196536"/>
    </source>
</evidence>
<dbReference type="InterPro" id="IPR023210">
    <property type="entry name" value="NADP_OxRdtase_dom"/>
</dbReference>
<dbReference type="RefSeq" id="WP_087620391.1">
    <property type="nucleotide sequence ID" value="NZ_NEXX01000002.1"/>
</dbReference>
<keyword evidence="2" id="KW-0521">NADP</keyword>
<dbReference type="InterPro" id="IPR036812">
    <property type="entry name" value="NAD(P)_OxRdtase_dom_sf"/>
</dbReference>
<keyword evidence="3" id="KW-0560">Oxidoreductase</keyword>
<dbReference type="InterPro" id="IPR005399">
    <property type="entry name" value="K_chnl_volt-dep_bsu_KCNAB-rel"/>
</dbReference>
<comment type="similarity">
    <text evidence="1">Belongs to the shaker potassium channel beta subunit family.</text>
</comment>
<sequence length="331" mass="36977">MYFAAENRYQQLNYRKAGKSGLVLPPLSLGCWHNFGDDTPLSRQQEILHTAFDLGINHFDLANNYGTPFGSAERNIGHFLKRDFKAYRDELIISTKAGWDMWPGPYGQGGSSRKYLTASLDQSLKRLGVDYVDIFYSHRYDPETPLEETAETLADIIRQGKALYIGISSGYTPELTRQLAAQLAEYKVPLRLHQPLYNLFHREIEQGLFDSADQLGFGIIVFSPLAQGLLGGRYLNGIPADSRIGRGSRYLKQEQLDSGLLDKIKQLNEIAQNRGQSLAQLALAWVLRDPHVSSAIIGASTSQQVIENVKALDNLSFSAQELQAIDAVINQ</sequence>
<keyword evidence="6" id="KW-1185">Reference proteome</keyword>
<dbReference type="Gene3D" id="3.20.20.100">
    <property type="entry name" value="NADP-dependent oxidoreductase domain"/>
    <property type="match status" value="1"/>
</dbReference>
<evidence type="ECO:0000256" key="2">
    <source>
        <dbReference type="ARBA" id="ARBA00022857"/>
    </source>
</evidence>
<dbReference type="SUPFAM" id="SSF51430">
    <property type="entry name" value="NAD(P)-linked oxidoreductase"/>
    <property type="match status" value="1"/>
</dbReference>
<reference evidence="5 6" key="1">
    <citation type="submission" date="2017-05" db="EMBL/GenBank/DDBJ databases">
        <title>Acinetobacter populi ANC 5415 (= PBJ7), whole genome shotgun sequencing project.</title>
        <authorList>
            <person name="Nemec A."/>
            <person name="Radolfova-Krizova L."/>
        </authorList>
    </citation>
    <scope>NUCLEOTIDE SEQUENCE [LARGE SCALE GENOMIC DNA]</scope>
    <source>
        <strain evidence="5 6">PBJ7</strain>
    </source>
</reference>
<evidence type="ECO:0000256" key="3">
    <source>
        <dbReference type="ARBA" id="ARBA00023002"/>
    </source>
</evidence>
<dbReference type="PANTHER" id="PTHR43150">
    <property type="entry name" value="HYPERKINETIC, ISOFORM M"/>
    <property type="match status" value="1"/>
</dbReference>
<dbReference type="AlphaFoldDB" id="A0A1Z9Z062"/>
<evidence type="ECO:0000259" key="4">
    <source>
        <dbReference type="Pfam" id="PF00248"/>
    </source>
</evidence>
<dbReference type="GO" id="GO:0016491">
    <property type="term" value="F:oxidoreductase activity"/>
    <property type="evidence" value="ECO:0007669"/>
    <property type="project" value="UniProtKB-KW"/>
</dbReference>
<evidence type="ECO:0000256" key="1">
    <source>
        <dbReference type="ARBA" id="ARBA00006515"/>
    </source>
</evidence>
<dbReference type="PANTHER" id="PTHR43150:SF4">
    <property type="entry name" value="L-GLYCERALDEHYDE 3-PHOSPHATE REDUCTASE"/>
    <property type="match status" value="1"/>
</dbReference>
<dbReference type="OrthoDB" id="9772407at2"/>
<dbReference type="CDD" id="cd19089">
    <property type="entry name" value="AKR_AKR14A1_2"/>
    <property type="match status" value="1"/>
</dbReference>